<dbReference type="Pfam" id="PF00646">
    <property type="entry name" value="F-box"/>
    <property type="match status" value="1"/>
</dbReference>
<dbReference type="EMBL" id="MNCJ02000330">
    <property type="protein sequence ID" value="KAF5765000.1"/>
    <property type="molecule type" value="Genomic_DNA"/>
</dbReference>
<proteinExistence type="predicted"/>
<reference evidence="3" key="2">
    <citation type="submission" date="2017-02" db="EMBL/GenBank/DDBJ databases">
        <title>Sunflower complete genome.</title>
        <authorList>
            <person name="Langlade N."/>
            <person name="Munos S."/>
        </authorList>
    </citation>
    <scope>NUCLEOTIDE SEQUENCE [LARGE SCALE GENOMIC DNA]</scope>
    <source>
        <tissue evidence="3">Leaves</tissue>
    </source>
</reference>
<dbReference type="InterPro" id="IPR036047">
    <property type="entry name" value="F-box-like_dom_sf"/>
</dbReference>
<dbReference type="OrthoDB" id="5314306at2759"/>
<reference evidence="2" key="3">
    <citation type="submission" date="2020-06" db="EMBL/GenBank/DDBJ databases">
        <title>Helianthus annuus Genome sequencing and assembly Release 2.</title>
        <authorList>
            <person name="Gouzy J."/>
            <person name="Langlade N."/>
            <person name="Munos S."/>
        </authorList>
    </citation>
    <scope>NUCLEOTIDE SEQUENCE</scope>
    <source>
        <tissue evidence="2">Leaves</tissue>
    </source>
</reference>
<name>A0A251U1G8_HELAN</name>
<evidence type="ECO:0000313" key="3">
    <source>
        <dbReference type="EMBL" id="OTG17210.1"/>
    </source>
</evidence>
<protein>
    <submittedName>
        <fullName evidence="2 3">F-box domain-containing protein</fullName>
    </submittedName>
</protein>
<dbReference type="PANTHER" id="PTHR31672">
    <property type="entry name" value="BNACNNG10540D PROTEIN"/>
    <property type="match status" value="1"/>
</dbReference>
<dbReference type="PROSITE" id="PS50181">
    <property type="entry name" value="FBOX"/>
    <property type="match status" value="1"/>
</dbReference>
<dbReference type="EMBL" id="CM007897">
    <property type="protein sequence ID" value="OTG17210.1"/>
    <property type="molecule type" value="Genomic_DNA"/>
</dbReference>
<dbReference type="Proteomes" id="UP000215914">
    <property type="component" value="Chromosome 8"/>
</dbReference>
<organism evidence="3 4">
    <name type="scientific">Helianthus annuus</name>
    <name type="common">Common sunflower</name>
    <dbReference type="NCBI Taxonomy" id="4232"/>
    <lineage>
        <taxon>Eukaryota</taxon>
        <taxon>Viridiplantae</taxon>
        <taxon>Streptophyta</taxon>
        <taxon>Embryophyta</taxon>
        <taxon>Tracheophyta</taxon>
        <taxon>Spermatophyta</taxon>
        <taxon>Magnoliopsida</taxon>
        <taxon>eudicotyledons</taxon>
        <taxon>Gunneridae</taxon>
        <taxon>Pentapetalae</taxon>
        <taxon>asterids</taxon>
        <taxon>campanulids</taxon>
        <taxon>Asterales</taxon>
        <taxon>Asteraceae</taxon>
        <taxon>Asteroideae</taxon>
        <taxon>Heliantheae alliance</taxon>
        <taxon>Heliantheae</taxon>
        <taxon>Helianthus</taxon>
    </lineage>
</organism>
<dbReference type="PANTHER" id="PTHR31672:SF10">
    <property type="entry name" value="F-BOX DOMAIN-CONTAINING PROTEIN"/>
    <property type="match status" value="1"/>
</dbReference>
<dbReference type="SUPFAM" id="SSF81383">
    <property type="entry name" value="F-box domain"/>
    <property type="match status" value="1"/>
</dbReference>
<dbReference type="CDD" id="cd22157">
    <property type="entry name" value="F-box_AtFBW1-like"/>
    <property type="match status" value="1"/>
</dbReference>
<accession>A0A251U1G8</accession>
<evidence type="ECO:0000313" key="4">
    <source>
        <dbReference type="Proteomes" id="UP000215914"/>
    </source>
</evidence>
<feature type="domain" description="F-box" evidence="1">
    <location>
        <begin position="1"/>
        <end position="45"/>
    </location>
</feature>
<dbReference type="FunCoup" id="A0A251U1G8">
    <property type="interactions" value="89"/>
</dbReference>
<evidence type="ECO:0000259" key="1">
    <source>
        <dbReference type="PROSITE" id="PS50181"/>
    </source>
</evidence>
<sequence>MSDHIPFEIQSEIMNWLPVQSLLRFRLVCKSWRSLIESSDFVAHYSSQQQHLLVRSKSLDDFKEEYVSFVDDDSFPQHKVCATVPPLLNYLEYPVLVGSSHGLLCFQRNYPPRDMAVIWNPSIRKAVAVVVPHVTFGDPYRTALGFGVCRETMDPKIVTITRSESLNPWQVEVFTLTTMTWRSPHSTINLLSKSISFLKKPVVVDGCLYWLARHSIAVEDGTFKAYGLIVSFDMTSEEFGEVNLPDRLAHDYHSYHSLSMYKLKESLVVIEPDLEASKLVYHVWTMEDGVPKTFQKLFTISCHSPDVSSFGVRGFRKTCEPLIELQGHPGDNARILVAYEPYSKSISNLGINGRKGLYYYVYSYMETLLLL</sequence>
<dbReference type="SMART" id="SM00256">
    <property type="entry name" value="FBOX"/>
    <property type="match status" value="1"/>
</dbReference>
<dbReference type="Gramene" id="mRNA:HanXRQr2_Chr15g0698571">
    <property type="protein sequence ID" value="CDS:HanXRQr2_Chr15g0698571.1"/>
    <property type="gene ID" value="HanXRQr2_Chr15g0698571"/>
</dbReference>
<dbReference type="InterPro" id="IPR001810">
    <property type="entry name" value="F-box_dom"/>
</dbReference>
<dbReference type="NCBIfam" id="TIGR01640">
    <property type="entry name" value="F_box_assoc_1"/>
    <property type="match status" value="1"/>
</dbReference>
<dbReference type="InterPro" id="IPR017451">
    <property type="entry name" value="F-box-assoc_interact_dom"/>
</dbReference>
<reference evidence="2 4" key="1">
    <citation type="journal article" date="2017" name="Nature">
        <title>The sunflower genome provides insights into oil metabolism, flowering and Asterid evolution.</title>
        <authorList>
            <person name="Badouin H."/>
            <person name="Gouzy J."/>
            <person name="Grassa C.J."/>
            <person name="Murat F."/>
            <person name="Staton S.E."/>
            <person name="Cottret L."/>
            <person name="Lelandais-Briere C."/>
            <person name="Owens G.L."/>
            <person name="Carrere S."/>
            <person name="Mayjonade B."/>
            <person name="Legrand L."/>
            <person name="Gill N."/>
            <person name="Kane N.C."/>
            <person name="Bowers J.E."/>
            <person name="Hubner S."/>
            <person name="Bellec A."/>
            <person name="Berard A."/>
            <person name="Berges H."/>
            <person name="Blanchet N."/>
            <person name="Boniface M.C."/>
            <person name="Brunel D."/>
            <person name="Catrice O."/>
            <person name="Chaidir N."/>
            <person name="Claudel C."/>
            <person name="Donnadieu C."/>
            <person name="Faraut T."/>
            <person name="Fievet G."/>
            <person name="Helmstetter N."/>
            <person name="King M."/>
            <person name="Knapp S.J."/>
            <person name="Lai Z."/>
            <person name="Le Paslier M.C."/>
            <person name="Lippi Y."/>
            <person name="Lorenzon L."/>
            <person name="Mandel J.R."/>
            <person name="Marage G."/>
            <person name="Marchand G."/>
            <person name="Marquand E."/>
            <person name="Bret-Mestries E."/>
            <person name="Morien E."/>
            <person name="Nambeesan S."/>
            <person name="Nguyen T."/>
            <person name="Pegot-Espagnet P."/>
            <person name="Pouilly N."/>
            <person name="Raftis F."/>
            <person name="Sallet E."/>
            <person name="Schiex T."/>
            <person name="Thomas J."/>
            <person name="Vandecasteele C."/>
            <person name="Vares D."/>
            <person name="Vear F."/>
            <person name="Vautrin S."/>
            <person name="Crespi M."/>
            <person name="Mangin B."/>
            <person name="Burke J.M."/>
            <person name="Salse J."/>
            <person name="Munos S."/>
            <person name="Vincourt P."/>
            <person name="Rieseberg L.H."/>
            <person name="Langlade N.B."/>
        </authorList>
    </citation>
    <scope>NUCLEOTIDE SEQUENCE [LARGE SCALE GENOMIC DNA]</scope>
    <source>
        <strain evidence="4">cv. SF193</strain>
        <tissue evidence="2">Leaves</tissue>
    </source>
</reference>
<dbReference type="InterPro" id="IPR050796">
    <property type="entry name" value="SCF_F-box_component"/>
</dbReference>
<gene>
    <name evidence="3" type="ORF">HannXRQ_Chr08g0209511</name>
    <name evidence="2" type="ORF">HanXRQr2_Chr15g0698571</name>
</gene>
<keyword evidence="4" id="KW-1185">Reference proteome</keyword>
<dbReference type="AlphaFoldDB" id="A0A251U1G8"/>
<evidence type="ECO:0000313" key="2">
    <source>
        <dbReference type="EMBL" id="KAF5765000.1"/>
    </source>
</evidence>
<dbReference type="Gene3D" id="1.20.1280.50">
    <property type="match status" value="1"/>
</dbReference>
<dbReference type="InParanoid" id="A0A251U1G8"/>
<dbReference type="InterPro" id="IPR006527">
    <property type="entry name" value="F-box-assoc_dom_typ1"/>
</dbReference>
<dbReference type="Pfam" id="PF07734">
    <property type="entry name" value="FBA_1"/>
    <property type="match status" value="1"/>
</dbReference>